<evidence type="ECO:0000313" key="1">
    <source>
        <dbReference type="EMBL" id="KAJ2882245.1"/>
    </source>
</evidence>
<feature type="non-terminal residue" evidence="1">
    <location>
        <position position="145"/>
    </location>
</feature>
<gene>
    <name evidence="1" type="ORF">IWW38_005685</name>
</gene>
<comment type="caution">
    <text evidence="1">The sequence shown here is derived from an EMBL/GenBank/DDBJ whole genome shotgun (WGS) entry which is preliminary data.</text>
</comment>
<dbReference type="EMBL" id="JANBVB010002811">
    <property type="protein sequence ID" value="KAJ2882245.1"/>
    <property type="molecule type" value="Genomic_DNA"/>
</dbReference>
<protein>
    <submittedName>
        <fullName evidence="1">Uncharacterized protein</fullName>
    </submittedName>
</protein>
<accession>A0ACC1LV19</accession>
<proteinExistence type="predicted"/>
<keyword evidence="2" id="KW-1185">Reference proteome</keyword>
<sequence length="145" mass="14649">MSNTAGSTDASLPVPSLIVGLRLSGKKAAVFGNGQSATNRALFALDAGADVVMYALSAPSSLGKWVESGRLSLVSPEKYSASDMSAFSVAFIADSAPVDQQAIAYDAQAAGVPINVAGVTALSDFALMPTYRGSSSLQIAVTTNG</sequence>
<dbReference type="Proteomes" id="UP001139981">
    <property type="component" value="Unassembled WGS sequence"/>
</dbReference>
<evidence type="ECO:0000313" key="2">
    <source>
        <dbReference type="Proteomes" id="UP001139981"/>
    </source>
</evidence>
<reference evidence="1" key="1">
    <citation type="submission" date="2022-07" db="EMBL/GenBank/DDBJ databases">
        <title>Phylogenomic reconstructions and comparative analyses of Kickxellomycotina fungi.</title>
        <authorList>
            <person name="Reynolds N.K."/>
            <person name="Stajich J.E."/>
            <person name="Barry K."/>
            <person name="Grigoriev I.V."/>
            <person name="Crous P."/>
            <person name="Smith M.E."/>
        </authorList>
    </citation>
    <scope>NUCLEOTIDE SEQUENCE</scope>
    <source>
        <strain evidence="1">CBS 190363</strain>
    </source>
</reference>
<organism evidence="1 2">
    <name type="scientific">Coemansia aciculifera</name>
    <dbReference type="NCBI Taxonomy" id="417176"/>
    <lineage>
        <taxon>Eukaryota</taxon>
        <taxon>Fungi</taxon>
        <taxon>Fungi incertae sedis</taxon>
        <taxon>Zoopagomycota</taxon>
        <taxon>Kickxellomycotina</taxon>
        <taxon>Kickxellomycetes</taxon>
        <taxon>Kickxellales</taxon>
        <taxon>Kickxellaceae</taxon>
        <taxon>Coemansia</taxon>
    </lineage>
</organism>
<name>A0ACC1LV19_9FUNG</name>